<dbReference type="CDD" id="cd11618">
    <property type="entry name" value="ChtBD1_1"/>
    <property type="match status" value="1"/>
</dbReference>
<evidence type="ECO:0000256" key="4">
    <source>
        <dbReference type="SAM" id="SignalP"/>
    </source>
</evidence>
<dbReference type="OrthoDB" id="1193027at2759"/>
<keyword evidence="4" id="KW-0732">Signal</keyword>
<dbReference type="Pfam" id="PF00187">
    <property type="entry name" value="Chitin_bind_1"/>
    <property type="match status" value="1"/>
</dbReference>
<accession>A0A9P4WMF7</accession>
<dbReference type="AlphaFoldDB" id="A0A9P4WMF7"/>
<dbReference type="EMBL" id="SWKV01000050">
    <property type="protein sequence ID" value="KAF3036409.1"/>
    <property type="molecule type" value="Genomic_DNA"/>
</dbReference>
<feature type="compositionally biased region" description="Pro residues" evidence="3">
    <location>
        <begin position="277"/>
        <end position="291"/>
    </location>
</feature>
<evidence type="ECO:0000259" key="5">
    <source>
        <dbReference type="PROSITE" id="PS50941"/>
    </source>
</evidence>
<feature type="region of interest" description="Disordered" evidence="3">
    <location>
        <begin position="605"/>
        <end position="630"/>
    </location>
</feature>
<feature type="chain" id="PRO_5040209619" description="Chitin-binding type-1 domain-containing protein" evidence="4">
    <location>
        <begin position="22"/>
        <end position="630"/>
    </location>
</feature>
<dbReference type="InterPro" id="IPR001002">
    <property type="entry name" value="Chitin-bd_1"/>
</dbReference>
<dbReference type="SMART" id="SM00270">
    <property type="entry name" value="ChtBD1"/>
    <property type="match status" value="1"/>
</dbReference>
<dbReference type="Proteomes" id="UP000758155">
    <property type="component" value="Unassembled WGS sequence"/>
</dbReference>
<feature type="region of interest" description="Disordered" evidence="3">
    <location>
        <begin position="495"/>
        <end position="515"/>
    </location>
</feature>
<feature type="region of interest" description="Disordered" evidence="3">
    <location>
        <begin position="557"/>
        <end position="583"/>
    </location>
</feature>
<keyword evidence="7" id="KW-1185">Reference proteome</keyword>
<gene>
    <name evidence="6" type="ORF">E8E12_001121</name>
</gene>
<reference evidence="6" key="1">
    <citation type="submission" date="2019-04" db="EMBL/GenBank/DDBJ databases">
        <title>Sequencing of skin fungus with MAO and IRED activity.</title>
        <authorList>
            <person name="Marsaioli A.J."/>
            <person name="Bonatto J.M.C."/>
            <person name="Reis Junior O."/>
        </authorList>
    </citation>
    <scope>NUCLEOTIDE SEQUENCE</scope>
    <source>
        <strain evidence="6">28M1</strain>
    </source>
</reference>
<evidence type="ECO:0000256" key="1">
    <source>
        <dbReference type="ARBA" id="ARBA00022669"/>
    </source>
</evidence>
<organism evidence="6 7">
    <name type="scientific">Didymella heteroderae</name>
    <dbReference type="NCBI Taxonomy" id="1769908"/>
    <lineage>
        <taxon>Eukaryota</taxon>
        <taxon>Fungi</taxon>
        <taxon>Dikarya</taxon>
        <taxon>Ascomycota</taxon>
        <taxon>Pezizomycotina</taxon>
        <taxon>Dothideomycetes</taxon>
        <taxon>Pleosporomycetidae</taxon>
        <taxon>Pleosporales</taxon>
        <taxon>Pleosporineae</taxon>
        <taxon>Didymellaceae</taxon>
        <taxon>Didymella</taxon>
    </lineage>
</organism>
<evidence type="ECO:0000313" key="7">
    <source>
        <dbReference type="Proteomes" id="UP000758155"/>
    </source>
</evidence>
<feature type="domain" description="Chitin-binding type-1" evidence="5">
    <location>
        <begin position="220"/>
        <end position="268"/>
    </location>
</feature>
<comment type="caution">
    <text evidence="2">Lacks conserved residue(s) required for the propagation of feature annotation.</text>
</comment>
<comment type="caution">
    <text evidence="6">The sequence shown here is derived from an EMBL/GenBank/DDBJ whole genome shotgun (WGS) entry which is preliminary data.</text>
</comment>
<protein>
    <recommendedName>
        <fullName evidence="5">Chitin-binding type-1 domain-containing protein</fullName>
    </recommendedName>
</protein>
<dbReference type="Gene3D" id="3.30.60.10">
    <property type="entry name" value="Endochitinase-like"/>
    <property type="match status" value="1"/>
</dbReference>
<proteinExistence type="predicted"/>
<keyword evidence="2" id="KW-1015">Disulfide bond</keyword>
<dbReference type="SUPFAM" id="SSF57016">
    <property type="entry name" value="Plant lectins/antimicrobial peptides"/>
    <property type="match status" value="1"/>
</dbReference>
<sequence length="630" mass="69303">MDAFLWMACFTVAILSSVVSAENNIKFINHCPYDVYSWAVGPAKSGWTGHDHEAFTIPANTVTYRGMANCELTHGGISVKLRDLPRYEVAPAGIIQVEYNLIPSKNHLWYDLSVIDCNHNVGPEHPSFCPLIDGGMKVYAENAEEGRCPPAWCDADGQCHNTYKEHGYWQGEPSFRCDAGKDVVVEFCTARAGPRTFNGYNEPGHHEPLPDKKPGNPTTNGICGAMTPDGATCFGYAHGNCCSQYGWCGFTDGHCGTGCQSGFGNCTSDADAMAPSYQPPAHSPSYSPPSKPSTLRSIYSRPTPVYSKPKSVHSKPALSYYQPIPEQSSSAPIYYTPPTSHHPTISSYSPAAPVYYPPPSGDHQSSTTHTPGYSHIEHLWPSYDKPSSTYSPTYYTPPIHSKSTPVYNEHSSSYTAPSHSKSTAVYSKLTKGTYTPTYKPPPHTKSLPAYSKPSKSIYTPTYHVPTLSKSTLVYTKPSSSYDPPAHTRSEYIPTLSHSSPSSHVPLSYTSSQSPPYTPTPYRTIYATHIITETRPHITKTVTMSVSSEYHAPSPYPDLSYSTSGYDEPSYAETPQQDPHIPSPWYSTPTTSWFYVASTSSSQYYEHPASEYSAPTPTHSEPWYYPPPPRA</sequence>
<keyword evidence="1 2" id="KW-0147">Chitin-binding</keyword>
<feature type="region of interest" description="Disordered" evidence="3">
    <location>
        <begin position="277"/>
        <end position="312"/>
    </location>
</feature>
<dbReference type="InterPro" id="IPR006771">
    <property type="entry name" value="CetA-like"/>
</dbReference>
<evidence type="ECO:0000256" key="3">
    <source>
        <dbReference type="SAM" id="MobiDB-lite"/>
    </source>
</evidence>
<name>A0A9P4WMF7_9PLEO</name>
<evidence type="ECO:0000313" key="6">
    <source>
        <dbReference type="EMBL" id="KAF3036409.1"/>
    </source>
</evidence>
<evidence type="ECO:0000256" key="2">
    <source>
        <dbReference type="PROSITE-ProRule" id="PRU00261"/>
    </source>
</evidence>
<dbReference type="PROSITE" id="PS50941">
    <property type="entry name" value="CHIT_BIND_I_2"/>
    <property type="match status" value="1"/>
</dbReference>
<dbReference type="Pfam" id="PF04681">
    <property type="entry name" value="Bys1"/>
    <property type="match status" value="1"/>
</dbReference>
<dbReference type="InterPro" id="IPR036861">
    <property type="entry name" value="Endochitinase-like_sf"/>
</dbReference>
<feature type="signal peptide" evidence="4">
    <location>
        <begin position="1"/>
        <end position="21"/>
    </location>
</feature>
<dbReference type="GO" id="GO:0008061">
    <property type="term" value="F:chitin binding"/>
    <property type="evidence" value="ECO:0007669"/>
    <property type="project" value="UniProtKB-UniRule"/>
</dbReference>
<feature type="disulfide bond" evidence="2">
    <location>
        <begin position="241"/>
        <end position="255"/>
    </location>
</feature>